<name>A0ABX0UAL9_9FLAO</name>
<keyword evidence="1" id="KW-0808">Transferase</keyword>
<proteinExistence type="predicted"/>
<dbReference type="InterPro" id="IPR007729">
    <property type="entry name" value="DGOK"/>
</dbReference>
<dbReference type="EC" id="2.7.1.58" evidence="1"/>
<dbReference type="Gene3D" id="3.30.420.310">
    <property type="entry name" value="2-keto-3-deoxy-galactonokinase, C-terminal domain"/>
    <property type="match status" value="1"/>
</dbReference>
<keyword evidence="2" id="KW-1185">Reference proteome</keyword>
<dbReference type="InterPro" id="IPR042258">
    <property type="entry name" value="DGOK_N"/>
</dbReference>
<dbReference type="EMBL" id="JAASQL010000002">
    <property type="protein sequence ID" value="NIJ45318.1"/>
    <property type="molecule type" value="Genomic_DNA"/>
</dbReference>
<organism evidence="1 2">
    <name type="scientific">Wenyingzhuangia heitensis</name>
    <dbReference type="NCBI Taxonomy" id="1487859"/>
    <lineage>
        <taxon>Bacteria</taxon>
        <taxon>Pseudomonadati</taxon>
        <taxon>Bacteroidota</taxon>
        <taxon>Flavobacteriia</taxon>
        <taxon>Flavobacteriales</taxon>
        <taxon>Flavobacteriaceae</taxon>
        <taxon>Wenyingzhuangia</taxon>
    </lineage>
</organism>
<dbReference type="Pfam" id="PF05035">
    <property type="entry name" value="DGOK"/>
    <property type="match status" value="1"/>
</dbReference>
<dbReference type="Gene3D" id="3.30.420.300">
    <property type="entry name" value="2-keto-3-deoxy-galactonokinase, substrate binding domain"/>
    <property type="match status" value="1"/>
</dbReference>
<dbReference type="GO" id="GO:0008671">
    <property type="term" value="F:2-dehydro-3-deoxygalactonokinase activity"/>
    <property type="evidence" value="ECO:0007669"/>
    <property type="project" value="UniProtKB-EC"/>
</dbReference>
<dbReference type="InterPro" id="IPR042257">
    <property type="entry name" value="DGOK_C"/>
</dbReference>
<reference evidence="1 2" key="1">
    <citation type="submission" date="2020-03" db="EMBL/GenBank/DDBJ databases">
        <title>Genomic Encyclopedia of Type Strains, Phase IV (KMG-IV): sequencing the most valuable type-strain genomes for metagenomic binning, comparative biology and taxonomic classification.</title>
        <authorList>
            <person name="Goeker M."/>
        </authorList>
    </citation>
    <scope>NUCLEOTIDE SEQUENCE [LARGE SCALE GENOMIC DNA]</scope>
    <source>
        <strain evidence="1 2">DSM 101599</strain>
    </source>
</reference>
<dbReference type="Proteomes" id="UP000745859">
    <property type="component" value="Unassembled WGS sequence"/>
</dbReference>
<sequence length="313" mass="34895">MSLPKTFISCDWGTSNFRLRLVNTSNLEVIAEHTTDVGVKKLHLNYKESKSTESQTSYFVNYLKEQIKHLNSIGTTPIIVASGMATSSIGMMELPYVDMPINFSGANLFSKTISENGLDLILVSGAKTFDDVMRGEEIQAIGLSKHIPKNQEGVLLLPGTHSKHIHFKNGVFTHFTTYMTGELFDVISKNTLLANSLTKTDWSNDVESSFLEGVQKGLNNQSLTSLFSIRANDLLQNKTPQQNFYFLSGLLIGGELAYLKQSHQQIYIATTGILYKLYKLALDQIHQNIVCFDADMIDKALLIGHKKIVKSHV</sequence>
<comment type="caution">
    <text evidence="1">The sequence shown here is derived from an EMBL/GenBank/DDBJ whole genome shotgun (WGS) entry which is preliminary data.</text>
</comment>
<evidence type="ECO:0000313" key="2">
    <source>
        <dbReference type="Proteomes" id="UP000745859"/>
    </source>
</evidence>
<dbReference type="CDD" id="cd24012">
    <property type="entry name" value="ASKHA_NBD_KDGal-kinase"/>
    <property type="match status" value="1"/>
</dbReference>
<dbReference type="RefSeq" id="WP_167187167.1">
    <property type="nucleotide sequence ID" value="NZ_JAASQL010000002.1"/>
</dbReference>
<protein>
    <submittedName>
        <fullName evidence="1">2-dehydro-3-deoxygalactonokinase</fullName>
        <ecNumber evidence="1">2.7.1.58</ecNumber>
    </submittedName>
</protein>
<gene>
    <name evidence="1" type="ORF">FHR24_001786</name>
</gene>
<accession>A0ABX0UAL9</accession>
<evidence type="ECO:0000313" key="1">
    <source>
        <dbReference type="EMBL" id="NIJ45318.1"/>
    </source>
</evidence>